<dbReference type="PANTHER" id="PTHR11096:SF1">
    <property type="entry name" value="RNA 3'-TERMINAL PHOSPHATE CYCLASE-LIKE PROTEIN"/>
    <property type="match status" value="1"/>
</dbReference>
<comment type="caution">
    <text evidence="1">The sequence shown here is derived from an EMBL/GenBank/DDBJ whole genome shotgun (WGS) entry which is preliminary data.</text>
</comment>
<reference evidence="1" key="1">
    <citation type="submission" date="2021-01" db="EMBL/GenBank/DDBJ databases">
        <authorList>
            <consortium name="Genoscope - CEA"/>
            <person name="William W."/>
        </authorList>
    </citation>
    <scope>NUCLEOTIDE SEQUENCE</scope>
</reference>
<proteinExistence type="predicted"/>
<evidence type="ECO:0000313" key="1">
    <source>
        <dbReference type="EMBL" id="CAD8149024.1"/>
    </source>
</evidence>
<keyword evidence="2" id="KW-1185">Reference proteome</keyword>
<accession>A0A8S1TC32</accession>
<sequence length="228" mass="26675">MLTQKELYIQQINIILFENLIDSEFIKFLQIQNQMAQQMIRLINLQIQLQIHRFRLQLQLKEDLFIKIRGVYSGSKVAPNLLIRVVSQCRNVLMMIYLMFGFILIYKNHKKELNFRIDIDRNSLFISCDCEYSNEFNNPEKVGETATMRLLDEIKNIGYFDNTQQQYALLLMAISQRKVSQIKLGRISTQIIETLKIIGTILGVTLNIDDSVFSCIGCRLINLSRLTQ</sequence>
<dbReference type="Proteomes" id="UP000689195">
    <property type="component" value="Unassembled WGS sequence"/>
</dbReference>
<dbReference type="AlphaFoldDB" id="A0A8S1TC32"/>
<dbReference type="GO" id="GO:0000479">
    <property type="term" value="P:endonucleolytic cleavage of tricistronic rRNA transcript (SSU-rRNA, 5.8S rRNA, LSU-rRNA)"/>
    <property type="evidence" value="ECO:0007669"/>
    <property type="project" value="TreeGrafter"/>
</dbReference>
<dbReference type="OrthoDB" id="1911237at2759"/>
<protein>
    <submittedName>
        <fullName evidence="1">Uncharacterized protein</fullName>
    </submittedName>
</protein>
<dbReference type="PANTHER" id="PTHR11096">
    <property type="entry name" value="RNA 3' TERMINAL PHOSPHATE CYCLASE"/>
    <property type="match status" value="1"/>
</dbReference>
<name>A0A8S1TC32_9CILI</name>
<dbReference type="EMBL" id="CAJJDO010000018">
    <property type="protein sequence ID" value="CAD8149024.1"/>
    <property type="molecule type" value="Genomic_DNA"/>
</dbReference>
<dbReference type="InterPro" id="IPR000228">
    <property type="entry name" value="RNA3'_term_phos_cyc"/>
</dbReference>
<evidence type="ECO:0000313" key="2">
    <source>
        <dbReference type="Proteomes" id="UP000689195"/>
    </source>
</evidence>
<dbReference type="GO" id="GO:0005730">
    <property type="term" value="C:nucleolus"/>
    <property type="evidence" value="ECO:0007669"/>
    <property type="project" value="TreeGrafter"/>
</dbReference>
<organism evidence="1 2">
    <name type="scientific">Paramecium pentaurelia</name>
    <dbReference type="NCBI Taxonomy" id="43138"/>
    <lineage>
        <taxon>Eukaryota</taxon>
        <taxon>Sar</taxon>
        <taxon>Alveolata</taxon>
        <taxon>Ciliophora</taxon>
        <taxon>Intramacronucleata</taxon>
        <taxon>Oligohymenophorea</taxon>
        <taxon>Peniculida</taxon>
        <taxon>Parameciidae</taxon>
        <taxon>Paramecium</taxon>
    </lineage>
</organism>
<dbReference type="GO" id="GO:0004521">
    <property type="term" value="F:RNA endonuclease activity"/>
    <property type="evidence" value="ECO:0007669"/>
    <property type="project" value="TreeGrafter"/>
</dbReference>
<gene>
    <name evidence="1" type="ORF">PPENT_87.1.T0180372</name>
</gene>